<organism evidence="4 6">
    <name type="scientific">Arcobacter ellisii</name>
    <dbReference type="NCBI Taxonomy" id="913109"/>
    <lineage>
        <taxon>Bacteria</taxon>
        <taxon>Pseudomonadati</taxon>
        <taxon>Campylobacterota</taxon>
        <taxon>Epsilonproteobacteria</taxon>
        <taxon>Campylobacterales</taxon>
        <taxon>Arcobacteraceae</taxon>
        <taxon>Arcobacter</taxon>
    </lineage>
</organism>
<evidence type="ECO:0000259" key="2">
    <source>
        <dbReference type="PROSITE" id="PS50206"/>
    </source>
</evidence>
<proteinExistence type="predicted"/>
<dbReference type="SMART" id="SM00450">
    <property type="entry name" value="RHOD"/>
    <property type="match status" value="1"/>
</dbReference>
<dbReference type="InterPro" id="IPR001763">
    <property type="entry name" value="Rhodanese-like_dom"/>
</dbReference>
<dbReference type="RefSeq" id="WP_118916634.1">
    <property type="nucleotide sequence ID" value="NZ_CP032097.1"/>
</dbReference>
<dbReference type="KEGG" id="aell:AELL_0725"/>
<feature type="signal peptide" evidence="1">
    <location>
        <begin position="1"/>
        <end position="17"/>
    </location>
</feature>
<accession>A0A347U6C7</accession>
<dbReference type="Pfam" id="PF00581">
    <property type="entry name" value="Rhodanese"/>
    <property type="match status" value="1"/>
</dbReference>
<dbReference type="EMBL" id="CP032097">
    <property type="protein sequence ID" value="AXX94405.1"/>
    <property type="molecule type" value="Genomic_DNA"/>
</dbReference>
<evidence type="ECO:0000256" key="1">
    <source>
        <dbReference type="SAM" id="SignalP"/>
    </source>
</evidence>
<feature type="domain" description="Rhodanese" evidence="2">
    <location>
        <begin position="111"/>
        <end position="223"/>
    </location>
</feature>
<dbReference type="EMBL" id="NXIG01000005">
    <property type="protein sequence ID" value="RXI31104.1"/>
    <property type="molecule type" value="Genomic_DNA"/>
</dbReference>
<dbReference type="AlphaFoldDB" id="A0A347U6C7"/>
<keyword evidence="5" id="KW-1185">Reference proteome</keyword>
<sequence>MIKIILGSLVLATSIFAVDLQTDGVEVKFKNSKDEEKTVVIKREKKEECKDVGFDPKVVYGGEHQAAESVKADCKRAFVTYMGKIAPIKYSDKVETFGEVEVLDFIEKAKKDKNLMLVDSRTENWFYHETIPSAINIPYIYMKQSQYPDEFEEYVEMLGVKKVNGKYDFSNAKTILMFCNGAWCGQSPESMKALTAIGYPEEKLKWYRGGMQSWLSLGLTTVKP</sequence>
<dbReference type="PROSITE" id="PS50206">
    <property type="entry name" value="RHODANESE_3"/>
    <property type="match status" value="1"/>
</dbReference>
<gene>
    <name evidence="3" type="ORF">AELL_0725</name>
    <name evidence="4" type="ORF">CP962_06495</name>
</gene>
<keyword evidence="1" id="KW-0732">Signal</keyword>
<evidence type="ECO:0000313" key="5">
    <source>
        <dbReference type="Proteomes" id="UP000262582"/>
    </source>
</evidence>
<dbReference type="Proteomes" id="UP000262582">
    <property type="component" value="Chromosome"/>
</dbReference>
<dbReference type="SUPFAM" id="SSF52821">
    <property type="entry name" value="Rhodanese/Cell cycle control phosphatase"/>
    <property type="match status" value="1"/>
</dbReference>
<dbReference type="Gene3D" id="3.40.250.10">
    <property type="entry name" value="Rhodanese-like domain"/>
    <property type="match status" value="1"/>
</dbReference>
<evidence type="ECO:0000313" key="4">
    <source>
        <dbReference type="EMBL" id="RXI31104.1"/>
    </source>
</evidence>
<feature type="chain" id="PRO_5044584715" evidence="1">
    <location>
        <begin position="18"/>
        <end position="224"/>
    </location>
</feature>
<reference evidence="4 6" key="1">
    <citation type="submission" date="2017-09" db="EMBL/GenBank/DDBJ databases">
        <title>Genomics of the genus Arcobacter.</title>
        <authorList>
            <person name="Perez-Cataluna A."/>
            <person name="Figueras M.J."/>
            <person name="Salas-Masso N."/>
        </authorList>
    </citation>
    <scope>NUCLEOTIDE SEQUENCE [LARGE SCALE GENOMIC DNA]</scope>
    <source>
        <strain evidence="4 6">CECT 7837</strain>
    </source>
</reference>
<reference evidence="3 5" key="2">
    <citation type="submission" date="2018-08" db="EMBL/GenBank/DDBJ databases">
        <title>Complete genome of the Arcobacter ellisii type strain LMG 26155.</title>
        <authorList>
            <person name="Miller W.G."/>
            <person name="Yee E."/>
            <person name="Bono J.L."/>
        </authorList>
    </citation>
    <scope>NUCLEOTIDE SEQUENCE [LARGE SCALE GENOMIC DNA]</scope>
    <source>
        <strain evidence="3 5">LMG 26155</strain>
    </source>
</reference>
<dbReference type="Proteomes" id="UP000290588">
    <property type="component" value="Unassembled WGS sequence"/>
</dbReference>
<dbReference type="CDD" id="cd00158">
    <property type="entry name" value="RHOD"/>
    <property type="match status" value="1"/>
</dbReference>
<evidence type="ECO:0000313" key="3">
    <source>
        <dbReference type="EMBL" id="AXX94405.1"/>
    </source>
</evidence>
<evidence type="ECO:0000313" key="6">
    <source>
        <dbReference type="Proteomes" id="UP000290588"/>
    </source>
</evidence>
<name>A0A347U6C7_9BACT</name>
<dbReference type="OrthoDB" id="9784513at2"/>
<dbReference type="InterPro" id="IPR036873">
    <property type="entry name" value="Rhodanese-like_dom_sf"/>
</dbReference>
<protein>
    <submittedName>
        <fullName evidence="3">Rhodanese-like domain-containing protein</fullName>
    </submittedName>
    <submittedName>
        <fullName evidence="4">Sulfurtransferase</fullName>
    </submittedName>
</protein>